<comment type="similarity">
    <text evidence="1">Belongs to the peptidase S1C family.</text>
</comment>
<dbReference type="PANTHER" id="PTHR43343:SF3">
    <property type="entry name" value="PROTEASE DO-LIKE 8, CHLOROPLASTIC"/>
    <property type="match status" value="1"/>
</dbReference>
<dbReference type="RefSeq" id="WP_159602232.1">
    <property type="nucleotide sequence ID" value="NZ_CACSAS010000029.1"/>
</dbReference>
<dbReference type="InterPro" id="IPR043504">
    <property type="entry name" value="Peptidase_S1_PA_chymotrypsin"/>
</dbReference>
<keyword evidence="3" id="KW-0378">Hydrolase</keyword>
<dbReference type="GO" id="GO:0006508">
    <property type="term" value="P:proteolysis"/>
    <property type="evidence" value="ECO:0007669"/>
    <property type="project" value="UniProtKB-KW"/>
</dbReference>
<dbReference type="FunFam" id="2.40.10.10:FF:000001">
    <property type="entry name" value="Periplasmic serine protease DegS"/>
    <property type="match status" value="1"/>
</dbReference>
<dbReference type="AlphaFoldDB" id="A0A5S9R5P2"/>
<dbReference type="InterPro" id="IPR001940">
    <property type="entry name" value="Peptidase_S1C"/>
</dbReference>
<dbReference type="InterPro" id="IPR051201">
    <property type="entry name" value="Chloro_Bact_Ser_Proteases"/>
</dbReference>
<dbReference type="Proteomes" id="UP000433050">
    <property type="component" value="Unassembled WGS sequence"/>
</dbReference>
<organism evidence="5 6">
    <name type="scientific">Starkeya nomas</name>
    <dbReference type="NCBI Taxonomy" id="2666134"/>
    <lineage>
        <taxon>Bacteria</taxon>
        <taxon>Pseudomonadati</taxon>
        <taxon>Pseudomonadota</taxon>
        <taxon>Alphaproteobacteria</taxon>
        <taxon>Hyphomicrobiales</taxon>
        <taxon>Xanthobacteraceae</taxon>
        <taxon>Starkeya</taxon>
    </lineage>
</organism>
<dbReference type="Pfam" id="PF13365">
    <property type="entry name" value="Trypsin_2"/>
    <property type="match status" value="1"/>
</dbReference>
<keyword evidence="2" id="KW-0645">Protease</keyword>
<evidence type="ECO:0000256" key="1">
    <source>
        <dbReference type="ARBA" id="ARBA00010541"/>
    </source>
</evidence>
<name>A0A5S9R5P2_9HYPH</name>
<dbReference type="GO" id="GO:0004252">
    <property type="term" value="F:serine-type endopeptidase activity"/>
    <property type="evidence" value="ECO:0007669"/>
    <property type="project" value="InterPro"/>
</dbReference>
<evidence type="ECO:0000256" key="2">
    <source>
        <dbReference type="ARBA" id="ARBA00022670"/>
    </source>
</evidence>
<dbReference type="SUPFAM" id="SSF50494">
    <property type="entry name" value="Trypsin-like serine proteases"/>
    <property type="match status" value="1"/>
</dbReference>
<dbReference type="PANTHER" id="PTHR43343">
    <property type="entry name" value="PEPTIDASE S12"/>
    <property type="match status" value="1"/>
</dbReference>
<evidence type="ECO:0000313" key="6">
    <source>
        <dbReference type="Proteomes" id="UP000433050"/>
    </source>
</evidence>
<dbReference type="PRINTS" id="PR00834">
    <property type="entry name" value="PROTEASES2C"/>
</dbReference>
<sequence length="358" mass="37461">MNFWFFTRLVSVTVAALLIVAAWQSFPLVSGILLGRFAEPRTVAPRGDLAASEESAIAIFENARDSVVFITTEKRMVDPWTRSVYDVPSGSGSGFVWDGFGHAVTNNHVIAGASRAIVRLADGRGFPARLVGRAPEHDLAVLHIGIGAGRPAPISVGTIKDLRVGQNVFAIGNPFGLDWTMTTGIVSALNRELPGDGDLPIRGLIQTDAAINPGNSGGPLLDSAGRLLGVNTAIFSPSGGSAGIGFAVPVDTVNRVVPQLIARGRYAPPRLGIRFDPQVDAALARNGTPGVLVLAIDPEGVHLAPPPAHDIHCENTGNIGSNKKNAGLTGIFGKATIQAFRVIAFAIRSISPTDLKIA</sequence>
<keyword evidence="6" id="KW-1185">Reference proteome</keyword>
<dbReference type="InterPro" id="IPR009003">
    <property type="entry name" value="Peptidase_S1_PA"/>
</dbReference>
<gene>
    <name evidence="5" type="ORF">STARVERO_04447</name>
</gene>
<evidence type="ECO:0000313" key="5">
    <source>
        <dbReference type="EMBL" id="CAA0129162.1"/>
    </source>
</evidence>
<keyword evidence="4" id="KW-0720">Serine protease</keyword>
<dbReference type="EMBL" id="CACSAS010000029">
    <property type="protein sequence ID" value="CAA0129162.1"/>
    <property type="molecule type" value="Genomic_DNA"/>
</dbReference>
<proteinExistence type="inferred from homology"/>
<evidence type="ECO:0000256" key="3">
    <source>
        <dbReference type="ARBA" id="ARBA00022801"/>
    </source>
</evidence>
<reference evidence="5 6" key="1">
    <citation type="submission" date="2019-12" db="EMBL/GenBank/DDBJ databases">
        <authorList>
            <person name="Reyes-Prieto M."/>
        </authorList>
    </citation>
    <scope>NUCLEOTIDE SEQUENCE [LARGE SCALE GENOMIC DNA]</scope>
    <source>
        <strain evidence="5">HF14-78462</strain>
    </source>
</reference>
<protein>
    <submittedName>
        <fullName evidence="5">Uncharacterized protein</fullName>
    </submittedName>
</protein>
<accession>A0A5S9R5P2</accession>
<dbReference type="Gene3D" id="2.40.10.10">
    <property type="entry name" value="Trypsin-like serine proteases"/>
    <property type="match status" value="2"/>
</dbReference>
<evidence type="ECO:0000256" key="4">
    <source>
        <dbReference type="ARBA" id="ARBA00022825"/>
    </source>
</evidence>